<dbReference type="InterPro" id="IPR000531">
    <property type="entry name" value="Beta-barrel_TonB"/>
</dbReference>
<evidence type="ECO:0000256" key="6">
    <source>
        <dbReference type="ARBA" id="ARBA00022729"/>
    </source>
</evidence>
<comment type="similarity">
    <text evidence="2">Belongs to the TonB-dependent receptor family. Hemoglobin/haptoglobin binding protein subfamily.</text>
</comment>
<name>A0A0F4PK16_9GAMM</name>
<dbReference type="GeneID" id="58228155"/>
<feature type="chain" id="PRO_5002474672" evidence="13">
    <location>
        <begin position="19"/>
        <end position="685"/>
    </location>
</feature>
<evidence type="ECO:0000313" key="17">
    <source>
        <dbReference type="Proteomes" id="UP000033664"/>
    </source>
</evidence>
<protein>
    <submittedName>
        <fullName evidence="16">Ligand-gated channel protein</fullName>
    </submittedName>
</protein>
<dbReference type="GO" id="GO:0009279">
    <property type="term" value="C:cell outer membrane"/>
    <property type="evidence" value="ECO:0007669"/>
    <property type="project" value="UniProtKB-SubCell"/>
</dbReference>
<evidence type="ECO:0000256" key="3">
    <source>
        <dbReference type="ARBA" id="ARBA00022448"/>
    </source>
</evidence>
<dbReference type="InterPro" id="IPR037066">
    <property type="entry name" value="Plug_dom_sf"/>
</dbReference>
<dbReference type="eggNOG" id="COG4772">
    <property type="taxonomic scope" value="Bacteria"/>
</dbReference>
<keyword evidence="4 11" id="KW-1134">Transmembrane beta strand</keyword>
<keyword evidence="8 11" id="KW-0472">Membrane</keyword>
<keyword evidence="9" id="KW-0675">Receptor</keyword>
<proteinExistence type="inferred from homology"/>
<evidence type="ECO:0000256" key="9">
    <source>
        <dbReference type="ARBA" id="ARBA00023170"/>
    </source>
</evidence>
<evidence type="ECO:0000313" key="16">
    <source>
        <dbReference type="EMBL" id="KJZ00366.1"/>
    </source>
</evidence>
<organism evidence="16 17">
    <name type="scientific">Pseudoalteromonas ruthenica</name>
    <dbReference type="NCBI Taxonomy" id="151081"/>
    <lineage>
        <taxon>Bacteria</taxon>
        <taxon>Pseudomonadati</taxon>
        <taxon>Pseudomonadota</taxon>
        <taxon>Gammaproteobacteria</taxon>
        <taxon>Alteromonadales</taxon>
        <taxon>Pseudoalteromonadaceae</taxon>
        <taxon>Pseudoalteromonas</taxon>
    </lineage>
</organism>
<keyword evidence="6 13" id="KW-0732">Signal</keyword>
<gene>
    <name evidence="16" type="ORF">TW72_06620</name>
</gene>
<sequence>MLRPTFLSLLAFTQVALAQNDLAEIERITTTASRLAVTDEAMALNIATINAEQLAILGSTHIEKAMKQIAGANLQHGNGQEYLPSLRSPVFTGGGACAEVLALEDGIALRAAGFCNVNELFEAHSEMAERIEVLKGPGSALYGSNAVHGVINVITPDTTYGGGFAGLDVGSYGYKRAKLRAGKDLGEQGFGINSSVTRDSGYRDDESVEQEKINLRYRFSGDTLRVQTGLTYTHLDQQTAGYIEGFEAYKNEQVAQQNPNPEAFRKNRATRLWSQFTWQANGQSTWMITPYVRDQQMTFLKHFLPGKPLEENSQQGFGLQTLWQTQLNNSWQLNLGLDGEYTQGDVLQYQHQPTTGSAFLQATVPQGKHYDYSVDATWYAPFAQLSYRHSAWLVTLGARYEHIDYNYSNHMLAGRTRDDGSECGFGGCRYSRPASGDNSFADLSPKLSLSYQLSPALIAYTNLAKGYRAPQTSELYQLQRQQQVADLKSETINSVELGVKGAYNSVRFNLAGYVMHKDNFIFRDSDFFNVSDGESKHRGIELELRYQASSRVMLQLALSRALHTYEHQQVIADTQLKGNIMDTAPKWVANTQLHWQVSDDVDVALEWHHVSDYYTDPQNLHRYSGHDLINVRGAWQVNKDWRVIARVENVADTAYAERADFTTFSGDRYFPGRPRSVLFSIERQW</sequence>
<comment type="subcellular location">
    <subcellularLocation>
        <location evidence="1 11">Cell outer membrane</location>
        <topology evidence="1 11">Multi-pass membrane protein</topology>
    </subcellularLocation>
</comment>
<keyword evidence="3 11" id="KW-0813">Transport</keyword>
<evidence type="ECO:0000256" key="7">
    <source>
        <dbReference type="ARBA" id="ARBA00023077"/>
    </source>
</evidence>
<feature type="signal peptide" evidence="13">
    <location>
        <begin position="1"/>
        <end position="18"/>
    </location>
</feature>
<evidence type="ECO:0000256" key="4">
    <source>
        <dbReference type="ARBA" id="ARBA00022452"/>
    </source>
</evidence>
<comment type="caution">
    <text evidence="16">The sequence shown here is derived from an EMBL/GenBank/DDBJ whole genome shotgun (WGS) entry which is preliminary data.</text>
</comment>
<evidence type="ECO:0000256" key="12">
    <source>
        <dbReference type="RuleBase" id="RU003357"/>
    </source>
</evidence>
<evidence type="ECO:0000259" key="14">
    <source>
        <dbReference type="Pfam" id="PF00593"/>
    </source>
</evidence>
<dbReference type="InterPro" id="IPR012910">
    <property type="entry name" value="Plug_dom"/>
</dbReference>
<dbReference type="SUPFAM" id="SSF56935">
    <property type="entry name" value="Porins"/>
    <property type="match status" value="1"/>
</dbReference>
<dbReference type="AlphaFoldDB" id="A0A0F4PK16"/>
<dbReference type="InterPro" id="IPR036942">
    <property type="entry name" value="Beta-barrel_TonB_sf"/>
</dbReference>
<accession>A0A0F4PK16</accession>
<evidence type="ECO:0000256" key="10">
    <source>
        <dbReference type="ARBA" id="ARBA00023237"/>
    </source>
</evidence>
<evidence type="ECO:0000256" key="8">
    <source>
        <dbReference type="ARBA" id="ARBA00023136"/>
    </source>
</evidence>
<dbReference type="PROSITE" id="PS52016">
    <property type="entry name" value="TONB_DEPENDENT_REC_3"/>
    <property type="match status" value="1"/>
</dbReference>
<dbReference type="GO" id="GO:0015344">
    <property type="term" value="F:siderophore uptake transmembrane transporter activity"/>
    <property type="evidence" value="ECO:0007669"/>
    <property type="project" value="TreeGrafter"/>
</dbReference>
<dbReference type="GO" id="GO:0044718">
    <property type="term" value="P:siderophore transmembrane transport"/>
    <property type="evidence" value="ECO:0007669"/>
    <property type="project" value="TreeGrafter"/>
</dbReference>
<evidence type="ECO:0000256" key="11">
    <source>
        <dbReference type="PROSITE-ProRule" id="PRU01360"/>
    </source>
</evidence>
<dbReference type="CDD" id="cd01347">
    <property type="entry name" value="ligand_gated_channel"/>
    <property type="match status" value="1"/>
</dbReference>
<keyword evidence="7 12" id="KW-0798">TonB box</keyword>
<dbReference type="Pfam" id="PF00593">
    <property type="entry name" value="TonB_dep_Rec_b-barrel"/>
    <property type="match status" value="1"/>
</dbReference>
<dbReference type="Gene3D" id="2.40.170.20">
    <property type="entry name" value="TonB-dependent receptor, beta-barrel domain"/>
    <property type="match status" value="1"/>
</dbReference>
<keyword evidence="17" id="KW-1185">Reference proteome</keyword>
<keyword evidence="10 11" id="KW-0998">Cell outer membrane</keyword>
<evidence type="ECO:0000256" key="5">
    <source>
        <dbReference type="ARBA" id="ARBA00022692"/>
    </source>
</evidence>
<dbReference type="InterPro" id="IPR039426">
    <property type="entry name" value="TonB-dep_rcpt-like"/>
</dbReference>
<dbReference type="Proteomes" id="UP000033664">
    <property type="component" value="Unassembled WGS sequence"/>
</dbReference>
<evidence type="ECO:0000259" key="15">
    <source>
        <dbReference type="Pfam" id="PF07715"/>
    </source>
</evidence>
<evidence type="ECO:0000256" key="2">
    <source>
        <dbReference type="ARBA" id="ARBA00008143"/>
    </source>
</evidence>
<evidence type="ECO:0000256" key="1">
    <source>
        <dbReference type="ARBA" id="ARBA00004571"/>
    </source>
</evidence>
<dbReference type="OrthoDB" id="9760620at2"/>
<dbReference type="Gene3D" id="2.170.130.10">
    <property type="entry name" value="TonB-dependent receptor, plug domain"/>
    <property type="match status" value="1"/>
</dbReference>
<dbReference type="PANTHER" id="PTHR30069">
    <property type="entry name" value="TONB-DEPENDENT OUTER MEMBRANE RECEPTOR"/>
    <property type="match status" value="1"/>
</dbReference>
<feature type="domain" description="TonB-dependent receptor-like beta-barrel" evidence="14">
    <location>
        <begin position="214"/>
        <end position="650"/>
    </location>
</feature>
<feature type="domain" description="TonB-dependent receptor plug" evidence="15">
    <location>
        <begin position="44"/>
        <end position="150"/>
    </location>
</feature>
<dbReference type="PATRIC" id="fig|151081.8.peg.2924"/>
<reference evidence="16 17" key="1">
    <citation type="journal article" date="2015" name="BMC Genomics">
        <title>Genome mining reveals unlocked bioactive potential of marine Gram-negative bacteria.</title>
        <authorList>
            <person name="Machado H."/>
            <person name="Sonnenschein E.C."/>
            <person name="Melchiorsen J."/>
            <person name="Gram L."/>
        </authorList>
    </citation>
    <scope>NUCLEOTIDE SEQUENCE [LARGE SCALE GENOMIC DNA]</scope>
    <source>
        <strain evidence="16 17">S3137</strain>
    </source>
</reference>
<dbReference type="RefSeq" id="WP_138542819.1">
    <property type="nucleotide sequence ID" value="NZ_JXXY01000015.1"/>
</dbReference>
<dbReference type="EMBL" id="JXXZ01000006">
    <property type="protein sequence ID" value="KJZ00366.1"/>
    <property type="molecule type" value="Genomic_DNA"/>
</dbReference>
<evidence type="ECO:0000256" key="13">
    <source>
        <dbReference type="SAM" id="SignalP"/>
    </source>
</evidence>
<dbReference type="PANTHER" id="PTHR30069:SF29">
    <property type="entry name" value="HEMOGLOBIN AND HEMOGLOBIN-HAPTOGLOBIN-BINDING PROTEIN 1-RELATED"/>
    <property type="match status" value="1"/>
</dbReference>
<keyword evidence="5 11" id="KW-0812">Transmembrane</keyword>
<dbReference type="Pfam" id="PF07715">
    <property type="entry name" value="Plug"/>
    <property type="match status" value="1"/>
</dbReference>